<dbReference type="FunFam" id="3.30.160.60:FF:000744">
    <property type="entry name" value="zinc finger E-box-binding homeobox 1"/>
    <property type="match status" value="1"/>
</dbReference>
<evidence type="ECO:0000256" key="3">
    <source>
        <dbReference type="ARBA" id="ARBA00022737"/>
    </source>
</evidence>
<dbReference type="InterPro" id="IPR013087">
    <property type="entry name" value="Znf_C2H2_type"/>
</dbReference>
<feature type="domain" description="C2H2-type" evidence="8">
    <location>
        <begin position="113"/>
        <end position="140"/>
    </location>
</feature>
<keyword evidence="2" id="KW-0479">Metal-binding</keyword>
<dbReference type="FunFam" id="3.30.160.60:FF:000303">
    <property type="entry name" value="Zinc finger protein 41"/>
    <property type="match status" value="1"/>
</dbReference>
<accession>A0A0K2V4H9</accession>
<keyword evidence="3" id="KW-0677">Repeat</keyword>
<proteinExistence type="predicted"/>
<dbReference type="OrthoDB" id="6145499at2759"/>
<feature type="domain" description="C2H2-type" evidence="8">
    <location>
        <begin position="171"/>
        <end position="201"/>
    </location>
</feature>
<dbReference type="PROSITE" id="PS50157">
    <property type="entry name" value="ZINC_FINGER_C2H2_2"/>
    <property type="match status" value="6"/>
</dbReference>
<sequence length="383" mass="44040">MSNETEIPLEDINQSQIHNGNVSNNKKFVCKHEGCQRSYTTLGNLKTHQRVHTGDYQYRCNSCSKAFLSSYSLKVHCRIHTKEKPFVCSICSYAFTTLYRLNAHNRLHNGTTFNCEICSKLFTTRSDLKKHSRIHTNERPFECSENGCGKSFMISHHLKNHYKCHSKEKPFECTHCDKNFKSKYAKKIHQAKRHIHDELEEAVEEESDVDTKLPSFEQIQSLDWSNSLGDLHGFNHPENEVPHAVATSTEHQANALTDYNNSVWVEEFSALMDLPRQPEACQSGILNYYDQDYRHTVIVEEPSTYCIESPLNLDFNRNNAYSSESTTFQSGLSESLQLQESIAFLPPPPILYQNNPKNSSAQAVTVDEEDLMFLEMVLNLRDV</sequence>
<dbReference type="FunFam" id="3.30.160.60:FF:000125">
    <property type="entry name" value="Putative zinc finger protein 143"/>
    <property type="match status" value="2"/>
</dbReference>
<dbReference type="GO" id="GO:0008270">
    <property type="term" value="F:zinc ion binding"/>
    <property type="evidence" value="ECO:0007669"/>
    <property type="project" value="UniProtKB-KW"/>
</dbReference>
<evidence type="ECO:0000256" key="1">
    <source>
        <dbReference type="ARBA" id="ARBA00004123"/>
    </source>
</evidence>
<dbReference type="InterPro" id="IPR050331">
    <property type="entry name" value="Zinc_finger"/>
</dbReference>
<dbReference type="AlphaFoldDB" id="A0A0K2V4H9"/>
<dbReference type="InterPro" id="IPR036236">
    <property type="entry name" value="Znf_C2H2_sf"/>
</dbReference>
<dbReference type="EMBL" id="HACA01028082">
    <property type="protein sequence ID" value="CDW45443.1"/>
    <property type="molecule type" value="Transcribed_RNA"/>
</dbReference>
<evidence type="ECO:0000256" key="7">
    <source>
        <dbReference type="PROSITE-ProRule" id="PRU00042"/>
    </source>
</evidence>
<evidence type="ECO:0000256" key="2">
    <source>
        <dbReference type="ARBA" id="ARBA00022723"/>
    </source>
</evidence>
<feature type="domain" description="C2H2-type" evidence="8">
    <location>
        <begin position="28"/>
        <end position="57"/>
    </location>
</feature>
<name>A0A0K2V4H9_LEPSM</name>
<feature type="domain" description="C2H2-type" evidence="8">
    <location>
        <begin position="58"/>
        <end position="85"/>
    </location>
</feature>
<keyword evidence="4 7" id="KW-0863">Zinc-finger</keyword>
<dbReference type="GO" id="GO:0005634">
    <property type="term" value="C:nucleus"/>
    <property type="evidence" value="ECO:0007669"/>
    <property type="project" value="UniProtKB-SubCell"/>
</dbReference>
<gene>
    <name evidence="9" type="primary">Mtf1</name>
</gene>
<feature type="domain" description="C2H2-type" evidence="8">
    <location>
        <begin position="141"/>
        <end position="170"/>
    </location>
</feature>
<evidence type="ECO:0000256" key="4">
    <source>
        <dbReference type="ARBA" id="ARBA00022771"/>
    </source>
</evidence>
<evidence type="ECO:0000256" key="6">
    <source>
        <dbReference type="ARBA" id="ARBA00023242"/>
    </source>
</evidence>
<evidence type="ECO:0000313" key="9">
    <source>
        <dbReference type="EMBL" id="CDW45443.1"/>
    </source>
</evidence>
<organism evidence="9">
    <name type="scientific">Lepeophtheirus salmonis</name>
    <name type="common">Salmon louse</name>
    <name type="synonym">Caligus salmonis</name>
    <dbReference type="NCBI Taxonomy" id="72036"/>
    <lineage>
        <taxon>Eukaryota</taxon>
        <taxon>Metazoa</taxon>
        <taxon>Ecdysozoa</taxon>
        <taxon>Arthropoda</taxon>
        <taxon>Crustacea</taxon>
        <taxon>Multicrustacea</taxon>
        <taxon>Hexanauplia</taxon>
        <taxon>Copepoda</taxon>
        <taxon>Siphonostomatoida</taxon>
        <taxon>Caligidae</taxon>
        <taxon>Lepeophtheirus</taxon>
    </lineage>
</organism>
<keyword evidence="6" id="KW-0539">Nucleus</keyword>
<dbReference type="Gene3D" id="3.30.160.60">
    <property type="entry name" value="Classic Zinc Finger"/>
    <property type="match status" value="6"/>
</dbReference>
<reference evidence="9" key="1">
    <citation type="submission" date="2014-05" db="EMBL/GenBank/DDBJ databases">
        <authorList>
            <person name="Chronopoulou M."/>
        </authorList>
    </citation>
    <scope>NUCLEOTIDE SEQUENCE</scope>
    <source>
        <tissue evidence="9">Whole organism</tissue>
    </source>
</reference>
<protein>
    <submittedName>
        <fullName evidence="9">Metalregulatory transcription factor 1 [Rattus norvegicus]</fullName>
    </submittedName>
</protein>
<dbReference type="SMART" id="SM00355">
    <property type="entry name" value="ZnF_C2H2"/>
    <property type="match status" value="6"/>
</dbReference>
<dbReference type="FunFam" id="3.30.160.60:FF:000072">
    <property type="entry name" value="zinc finger protein 143 isoform X1"/>
    <property type="match status" value="1"/>
</dbReference>
<evidence type="ECO:0000256" key="5">
    <source>
        <dbReference type="ARBA" id="ARBA00022833"/>
    </source>
</evidence>
<dbReference type="PANTHER" id="PTHR16515">
    <property type="entry name" value="PR DOMAIN ZINC FINGER PROTEIN"/>
    <property type="match status" value="1"/>
</dbReference>
<dbReference type="GO" id="GO:1990837">
    <property type="term" value="F:sequence-specific double-stranded DNA binding"/>
    <property type="evidence" value="ECO:0007669"/>
    <property type="project" value="UniProtKB-ARBA"/>
</dbReference>
<feature type="domain" description="C2H2-type" evidence="8">
    <location>
        <begin position="86"/>
        <end position="113"/>
    </location>
</feature>
<dbReference type="SUPFAM" id="SSF57667">
    <property type="entry name" value="beta-beta-alpha zinc fingers"/>
    <property type="match status" value="3"/>
</dbReference>
<dbReference type="PANTHER" id="PTHR16515:SF49">
    <property type="entry name" value="GASTRULA ZINC FINGER PROTEIN XLCGF49.1-LIKE-RELATED"/>
    <property type="match status" value="1"/>
</dbReference>
<dbReference type="PROSITE" id="PS00028">
    <property type="entry name" value="ZINC_FINGER_C2H2_1"/>
    <property type="match status" value="6"/>
</dbReference>
<evidence type="ECO:0000259" key="8">
    <source>
        <dbReference type="PROSITE" id="PS50157"/>
    </source>
</evidence>
<comment type="subcellular location">
    <subcellularLocation>
        <location evidence="1">Nucleus</location>
    </subcellularLocation>
</comment>
<dbReference type="GO" id="GO:0010468">
    <property type="term" value="P:regulation of gene expression"/>
    <property type="evidence" value="ECO:0007669"/>
    <property type="project" value="TreeGrafter"/>
</dbReference>
<dbReference type="Pfam" id="PF00096">
    <property type="entry name" value="zf-C2H2"/>
    <property type="match status" value="3"/>
</dbReference>
<keyword evidence="5" id="KW-0862">Zinc</keyword>